<dbReference type="Proteomes" id="UP000292235">
    <property type="component" value="Chromosome"/>
</dbReference>
<protein>
    <submittedName>
        <fullName evidence="2">Uncharacterized protein</fullName>
    </submittedName>
</protein>
<reference evidence="2 3" key="1">
    <citation type="submission" date="2019-02" db="EMBL/GenBank/DDBJ databases">
        <authorList>
            <person name="Khodamoradi S."/>
            <person name="Hahnke R.L."/>
            <person name="Kaempfer P."/>
            <person name="Schumann P."/>
            <person name="Rohde M."/>
            <person name="Steinert M."/>
            <person name="Luzhetskyy A."/>
            <person name="Wink J."/>
            <person name="Ruckert C."/>
        </authorList>
    </citation>
    <scope>NUCLEOTIDE SEQUENCE [LARGE SCALE GENOMIC DNA]</scope>
    <source>
        <strain evidence="2 3">M2</strain>
    </source>
</reference>
<proteinExistence type="predicted"/>
<evidence type="ECO:0000313" key="3">
    <source>
        <dbReference type="Proteomes" id="UP000292235"/>
    </source>
</evidence>
<keyword evidence="1" id="KW-0472">Membrane</keyword>
<accession>A0A4P6Q4Q9</accession>
<name>A0A4P6Q4Q9_9ACTN</name>
<evidence type="ECO:0000256" key="1">
    <source>
        <dbReference type="SAM" id="Phobius"/>
    </source>
</evidence>
<dbReference type="AlphaFoldDB" id="A0A4P6Q4Q9"/>
<dbReference type="EMBL" id="CP036455">
    <property type="protein sequence ID" value="QBI53717.1"/>
    <property type="molecule type" value="Genomic_DNA"/>
</dbReference>
<dbReference type="KEGG" id="strr:EKD16_09645"/>
<keyword evidence="1" id="KW-1133">Transmembrane helix</keyword>
<organism evidence="2 3">
    <name type="scientific">Streptomonospora litoralis</name>
    <dbReference type="NCBI Taxonomy" id="2498135"/>
    <lineage>
        <taxon>Bacteria</taxon>
        <taxon>Bacillati</taxon>
        <taxon>Actinomycetota</taxon>
        <taxon>Actinomycetes</taxon>
        <taxon>Streptosporangiales</taxon>
        <taxon>Nocardiopsidaceae</taxon>
        <taxon>Streptomonospora</taxon>
    </lineage>
</organism>
<keyword evidence="1" id="KW-0812">Transmembrane</keyword>
<sequence length="50" mass="5486">MWFVVVFRMDTAVLLVGEVAGWIAPWMWGTAGVLVGAAAAAALIRRRNRQ</sequence>
<keyword evidence="3" id="KW-1185">Reference proteome</keyword>
<gene>
    <name evidence="2" type="ORF">EKD16_09645</name>
</gene>
<feature type="transmembrane region" description="Helical" evidence="1">
    <location>
        <begin position="20"/>
        <end position="44"/>
    </location>
</feature>
<evidence type="ECO:0000313" key="2">
    <source>
        <dbReference type="EMBL" id="QBI53717.1"/>
    </source>
</evidence>